<name>A0ABV9AVA4_9ACTN</name>
<proteinExistence type="predicted"/>
<protein>
    <submittedName>
        <fullName evidence="2">Aldo/keto reductase</fullName>
    </submittedName>
</protein>
<dbReference type="Pfam" id="PF00248">
    <property type="entry name" value="Aldo_ket_red"/>
    <property type="match status" value="1"/>
</dbReference>
<dbReference type="PANTHER" id="PTHR43364">
    <property type="entry name" value="NADH-SPECIFIC METHYLGLYOXAL REDUCTASE-RELATED"/>
    <property type="match status" value="1"/>
</dbReference>
<evidence type="ECO:0000313" key="2">
    <source>
        <dbReference type="EMBL" id="MFC4502416.1"/>
    </source>
</evidence>
<dbReference type="EMBL" id="JBHSFK010000015">
    <property type="protein sequence ID" value="MFC4502416.1"/>
    <property type="molecule type" value="Genomic_DNA"/>
</dbReference>
<sequence>MKYTNLGRSGLMVSRLGLGTMNFAVHTSETEAHAILDRAVDKGINLVDTANTYGSRLGEGETEQIIGNWLALDPARRDRIVLATKMYGLMSHRPNAGRLSAFHIRKACEDSLRRLRTDHIDVLQLHHIDRTTPWEETWQALELLVAQGKVTYIGTSNFAGWHLARAQEYARHRDATAPVSEQSVYNLLERTVELEVLPACRAYGIGLLPYSPLHGGLLGGALRRAAAGGRTASTKSGRQLERHHEAITAYEKWCDGLGVPPARVALAWLLHQPGVTAPVLGPRTAEQLDDGLAALRISLDGDRLKELDALFPGPGGPAPEAYAW</sequence>
<evidence type="ECO:0000313" key="3">
    <source>
        <dbReference type="Proteomes" id="UP001595839"/>
    </source>
</evidence>
<evidence type="ECO:0000259" key="1">
    <source>
        <dbReference type="Pfam" id="PF00248"/>
    </source>
</evidence>
<dbReference type="Gene3D" id="3.20.20.100">
    <property type="entry name" value="NADP-dependent oxidoreductase domain"/>
    <property type="match status" value="1"/>
</dbReference>
<dbReference type="RefSeq" id="WP_381175077.1">
    <property type="nucleotide sequence ID" value="NZ_JBHSFK010000015.1"/>
</dbReference>
<dbReference type="SUPFAM" id="SSF51430">
    <property type="entry name" value="NAD(P)-linked oxidoreductase"/>
    <property type="match status" value="1"/>
</dbReference>
<feature type="domain" description="NADP-dependent oxidoreductase" evidence="1">
    <location>
        <begin position="15"/>
        <end position="310"/>
    </location>
</feature>
<dbReference type="InterPro" id="IPR023210">
    <property type="entry name" value="NADP_OxRdtase_dom"/>
</dbReference>
<dbReference type="InterPro" id="IPR050523">
    <property type="entry name" value="AKR_Detox_Biosynth"/>
</dbReference>
<accession>A0ABV9AVA4</accession>
<dbReference type="Proteomes" id="UP001595839">
    <property type="component" value="Unassembled WGS sequence"/>
</dbReference>
<keyword evidence="3" id="KW-1185">Reference proteome</keyword>
<comment type="caution">
    <text evidence="2">The sequence shown here is derived from an EMBL/GenBank/DDBJ whole genome shotgun (WGS) entry which is preliminary data.</text>
</comment>
<organism evidence="2 3">
    <name type="scientific">Streptomyces vulcanius</name>
    <dbReference type="NCBI Taxonomy" id="1441876"/>
    <lineage>
        <taxon>Bacteria</taxon>
        <taxon>Bacillati</taxon>
        <taxon>Actinomycetota</taxon>
        <taxon>Actinomycetes</taxon>
        <taxon>Kitasatosporales</taxon>
        <taxon>Streptomycetaceae</taxon>
        <taxon>Streptomyces</taxon>
    </lineage>
</organism>
<gene>
    <name evidence="2" type="ORF">ACFPIH_23285</name>
</gene>
<dbReference type="PANTHER" id="PTHR43364:SF5">
    <property type="entry name" value="REDUCTASE"/>
    <property type="match status" value="1"/>
</dbReference>
<reference evidence="3" key="1">
    <citation type="journal article" date="2019" name="Int. J. Syst. Evol. Microbiol.">
        <title>The Global Catalogue of Microorganisms (GCM) 10K type strain sequencing project: providing services to taxonomists for standard genome sequencing and annotation.</title>
        <authorList>
            <consortium name="The Broad Institute Genomics Platform"/>
            <consortium name="The Broad Institute Genome Sequencing Center for Infectious Disease"/>
            <person name="Wu L."/>
            <person name="Ma J."/>
        </authorList>
    </citation>
    <scope>NUCLEOTIDE SEQUENCE [LARGE SCALE GENOMIC DNA]</scope>
    <source>
        <strain evidence="3">CGMCC 4.7177</strain>
    </source>
</reference>
<dbReference type="InterPro" id="IPR036812">
    <property type="entry name" value="NAD(P)_OxRdtase_dom_sf"/>
</dbReference>